<evidence type="ECO:0008006" key="4">
    <source>
        <dbReference type="Google" id="ProtNLM"/>
    </source>
</evidence>
<feature type="signal peptide" evidence="1">
    <location>
        <begin position="1"/>
        <end position="16"/>
    </location>
</feature>
<proteinExistence type="predicted"/>
<organism evidence="2 3">
    <name type="scientific">Siphonobacter curvatus</name>
    <dbReference type="NCBI Taxonomy" id="2094562"/>
    <lineage>
        <taxon>Bacteria</taxon>
        <taxon>Pseudomonadati</taxon>
        <taxon>Bacteroidota</taxon>
        <taxon>Cytophagia</taxon>
        <taxon>Cytophagales</taxon>
        <taxon>Cytophagaceae</taxon>
        <taxon>Siphonobacter</taxon>
    </lineage>
</organism>
<protein>
    <recommendedName>
        <fullName evidence="4">Outer membrane protein beta-barrel domain-containing protein</fullName>
    </recommendedName>
</protein>
<sequence length="183" mass="20144">MKQILFFILLSSSVYAQVNQRRGYTNHTEMGILLGRVAFNNQPAISKASFSALTFNGYRFIPALAVGLTVGVDAYRTQMIVPLSLGLRGDFLKNQKVTPFYAIDVGKGMTGLIKNNTLSYKRGGLHLNPALGLRFATGGGSSLSWSVGYKRQLLSSGTENGYGEGVYYDYAYNRFSMRMGMSF</sequence>
<comment type="caution">
    <text evidence="2">The sequence shown here is derived from an EMBL/GenBank/DDBJ whole genome shotgun (WGS) entry which is preliminary data.</text>
</comment>
<dbReference type="EMBL" id="PTRA01000008">
    <property type="protein sequence ID" value="PQA53751.1"/>
    <property type="molecule type" value="Genomic_DNA"/>
</dbReference>
<evidence type="ECO:0000313" key="3">
    <source>
        <dbReference type="Proteomes" id="UP000239590"/>
    </source>
</evidence>
<gene>
    <name evidence="2" type="ORF">C5O19_24050</name>
</gene>
<dbReference type="AlphaFoldDB" id="A0A2S7IFT7"/>
<dbReference type="Proteomes" id="UP000239590">
    <property type="component" value="Unassembled WGS sequence"/>
</dbReference>
<reference evidence="3" key="1">
    <citation type="submission" date="2018-02" db="EMBL/GenBank/DDBJ databases">
        <title>Genome sequencing of Solimonas sp. HR-BB.</title>
        <authorList>
            <person name="Lee Y."/>
            <person name="Jeon C.O."/>
        </authorList>
    </citation>
    <scope>NUCLEOTIDE SEQUENCE [LARGE SCALE GENOMIC DNA]</scope>
    <source>
        <strain evidence="3">HR-U</strain>
    </source>
</reference>
<keyword evidence="3" id="KW-1185">Reference proteome</keyword>
<evidence type="ECO:0000256" key="1">
    <source>
        <dbReference type="SAM" id="SignalP"/>
    </source>
</evidence>
<feature type="chain" id="PRO_5015648642" description="Outer membrane protein beta-barrel domain-containing protein" evidence="1">
    <location>
        <begin position="17"/>
        <end position="183"/>
    </location>
</feature>
<keyword evidence="1" id="KW-0732">Signal</keyword>
<evidence type="ECO:0000313" key="2">
    <source>
        <dbReference type="EMBL" id="PQA53751.1"/>
    </source>
</evidence>
<accession>A0A2S7IFT7</accession>
<dbReference type="RefSeq" id="WP_104715916.1">
    <property type="nucleotide sequence ID" value="NZ_PTRA01000008.1"/>
</dbReference>
<name>A0A2S7IFT7_9BACT</name>
<dbReference type="OrthoDB" id="1121518at2"/>